<protein>
    <submittedName>
        <fullName evidence="1">Uncharacterized protein</fullName>
    </submittedName>
</protein>
<evidence type="ECO:0000313" key="2">
    <source>
        <dbReference type="Proteomes" id="UP001055101"/>
    </source>
</evidence>
<keyword evidence="2" id="KW-1185">Reference proteome</keyword>
<proteinExistence type="predicted"/>
<reference evidence="1" key="1">
    <citation type="journal article" date="2021" name="Front. Microbiol.">
        <title>Comprehensive Comparative Genomics and Phenotyping of Methylobacterium Species.</title>
        <authorList>
            <person name="Alessa O."/>
            <person name="Ogura Y."/>
            <person name="Fujitani Y."/>
            <person name="Takami H."/>
            <person name="Hayashi T."/>
            <person name="Sahin N."/>
            <person name="Tani A."/>
        </authorList>
    </citation>
    <scope>NUCLEOTIDE SEQUENCE</scope>
    <source>
        <strain evidence="1">DSM 23674</strain>
    </source>
</reference>
<dbReference type="EMBL" id="BPRA01000004">
    <property type="protein sequence ID" value="GJE54598.1"/>
    <property type="molecule type" value="Genomic_DNA"/>
</dbReference>
<comment type="caution">
    <text evidence="1">The sequence shown here is derived from an EMBL/GenBank/DDBJ whole genome shotgun (WGS) entry which is preliminary data.</text>
</comment>
<accession>A0ABQ4THA1</accession>
<dbReference type="RefSeq" id="WP_238231016.1">
    <property type="nucleotide sequence ID" value="NZ_BPRA01000004.1"/>
</dbReference>
<evidence type="ECO:0000313" key="1">
    <source>
        <dbReference type="EMBL" id="GJE54598.1"/>
    </source>
</evidence>
<gene>
    <name evidence="1" type="ORF">EKPJFOCH_1076</name>
</gene>
<name>A0ABQ4THA1_9HYPH</name>
<dbReference type="Proteomes" id="UP001055101">
    <property type="component" value="Unassembled WGS sequence"/>
</dbReference>
<reference evidence="1" key="2">
    <citation type="submission" date="2021-08" db="EMBL/GenBank/DDBJ databases">
        <authorList>
            <person name="Tani A."/>
            <person name="Ola A."/>
            <person name="Ogura Y."/>
            <person name="Katsura K."/>
            <person name="Hayashi T."/>
        </authorList>
    </citation>
    <scope>NUCLEOTIDE SEQUENCE</scope>
    <source>
        <strain evidence="1">DSM 23674</strain>
    </source>
</reference>
<organism evidence="1 2">
    <name type="scientific">Methylobacterium thuringiense</name>
    <dbReference type="NCBI Taxonomy" id="1003091"/>
    <lineage>
        <taxon>Bacteria</taxon>
        <taxon>Pseudomonadati</taxon>
        <taxon>Pseudomonadota</taxon>
        <taxon>Alphaproteobacteria</taxon>
        <taxon>Hyphomicrobiales</taxon>
        <taxon>Methylobacteriaceae</taxon>
        <taxon>Methylobacterium</taxon>
    </lineage>
</organism>
<sequence length="171" mass="17515">MAAKTFARRVSGIWREILGVVISTGAANAGDIPALDDTGHLDPSVMPVSYGADVKVLPATEALSASNLVNVWSSSGTASVRKADATAEGKPCHGFVLDSVASGTSVTVYFGRKITGLTGIVPGQRYYLDTTAGGFTATPISGAGKVDQFVGEGISTTEIGFEPDDYVVKAA</sequence>